<organism evidence="7 8">
    <name type="scientific">Cordylochernes scorpioides</name>
    <dbReference type="NCBI Taxonomy" id="51811"/>
    <lineage>
        <taxon>Eukaryota</taxon>
        <taxon>Metazoa</taxon>
        <taxon>Ecdysozoa</taxon>
        <taxon>Arthropoda</taxon>
        <taxon>Chelicerata</taxon>
        <taxon>Arachnida</taxon>
        <taxon>Pseudoscorpiones</taxon>
        <taxon>Cheliferoidea</taxon>
        <taxon>Chernetidae</taxon>
        <taxon>Cordylochernes</taxon>
    </lineage>
</organism>
<evidence type="ECO:0000256" key="3">
    <source>
        <dbReference type="ARBA" id="ARBA00023163"/>
    </source>
</evidence>
<keyword evidence="2" id="KW-0238">DNA-binding</keyword>
<evidence type="ECO:0000259" key="6">
    <source>
        <dbReference type="PROSITE" id="PS50217"/>
    </source>
</evidence>
<gene>
    <name evidence="7" type="ORF">LAZ67_X001758</name>
</gene>
<dbReference type="InterPro" id="IPR004826">
    <property type="entry name" value="bZIP_Maf"/>
</dbReference>
<keyword evidence="8" id="KW-1185">Reference proteome</keyword>
<feature type="domain" description="BZIP" evidence="6">
    <location>
        <begin position="82"/>
        <end position="142"/>
    </location>
</feature>
<evidence type="ECO:0000256" key="5">
    <source>
        <dbReference type="SAM" id="MobiDB-lite"/>
    </source>
</evidence>
<dbReference type="SUPFAM" id="SSF57959">
    <property type="entry name" value="Leucine zipper domain"/>
    <property type="match status" value="1"/>
</dbReference>
<feature type="region of interest" description="Disordered" evidence="5">
    <location>
        <begin position="142"/>
        <end position="164"/>
    </location>
</feature>
<keyword evidence="4" id="KW-0175">Coiled coil</keyword>
<protein>
    <submittedName>
        <fullName evidence="7">MAF</fullName>
    </submittedName>
</protein>
<sequence>MLWLTQGLRYGGEPLDLRPDVEATWPPTSTRRDYEPIQGIQQHHSHHHSHMRDILEDEQLVTLTVRELNKKLHGFPREEVVRLKQKRRTLKNRGYAQNCRTKRLAQRHELEARNRVLQGEIQRLRQELERACQERDYYRGQLHSGARGSSASSVSNPSSPEFYI</sequence>
<evidence type="ECO:0000256" key="1">
    <source>
        <dbReference type="ARBA" id="ARBA00023015"/>
    </source>
</evidence>
<proteinExistence type="predicted"/>
<name>A0ABY6LT06_9ARAC</name>
<dbReference type="SMART" id="SM00338">
    <property type="entry name" value="BRLZ"/>
    <property type="match status" value="1"/>
</dbReference>
<evidence type="ECO:0000256" key="2">
    <source>
        <dbReference type="ARBA" id="ARBA00023125"/>
    </source>
</evidence>
<dbReference type="SUPFAM" id="SSF47454">
    <property type="entry name" value="A DNA-binding domain in eukaryotic transcription factors"/>
    <property type="match status" value="1"/>
</dbReference>
<feature type="compositionally biased region" description="Low complexity" evidence="5">
    <location>
        <begin position="144"/>
        <end position="164"/>
    </location>
</feature>
<dbReference type="CDD" id="cd14718">
    <property type="entry name" value="bZIP_Maf_large"/>
    <property type="match status" value="1"/>
</dbReference>
<dbReference type="InterPro" id="IPR046347">
    <property type="entry name" value="bZIP_sf"/>
</dbReference>
<dbReference type="EMBL" id="CP092886">
    <property type="protein sequence ID" value="UYV84288.1"/>
    <property type="molecule type" value="Genomic_DNA"/>
</dbReference>
<dbReference type="Gene3D" id="1.20.5.170">
    <property type="match status" value="1"/>
</dbReference>
<dbReference type="PANTHER" id="PTHR10129:SF44">
    <property type="entry name" value="TRAFFIC JAM, ISOFORM C"/>
    <property type="match status" value="1"/>
</dbReference>
<dbReference type="InterPro" id="IPR008917">
    <property type="entry name" value="TF_DNA-bd_sf"/>
</dbReference>
<accession>A0ABY6LT06</accession>
<evidence type="ECO:0000313" key="8">
    <source>
        <dbReference type="Proteomes" id="UP001235939"/>
    </source>
</evidence>
<dbReference type="Proteomes" id="UP001235939">
    <property type="component" value="Chromosome X"/>
</dbReference>
<evidence type="ECO:0000256" key="4">
    <source>
        <dbReference type="SAM" id="Coils"/>
    </source>
</evidence>
<dbReference type="InterPro" id="IPR024874">
    <property type="entry name" value="Transcription_factor_Maf_fam"/>
</dbReference>
<dbReference type="Pfam" id="PF03131">
    <property type="entry name" value="bZIP_Maf"/>
    <property type="match status" value="1"/>
</dbReference>
<dbReference type="PANTHER" id="PTHR10129">
    <property type="entry name" value="TRANSCRIPTION FACTOR MAF"/>
    <property type="match status" value="1"/>
</dbReference>
<feature type="coiled-coil region" evidence="4">
    <location>
        <begin position="107"/>
        <end position="141"/>
    </location>
</feature>
<keyword evidence="3" id="KW-0804">Transcription</keyword>
<evidence type="ECO:0000313" key="7">
    <source>
        <dbReference type="EMBL" id="UYV84288.1"/>
    </source>
</evidence>
<dbReference type="PROSITE" id="PS50217">
    <property type="entry name" value="BZIP"/>
    <property type="match status" value="1"/>
</dbReference>
<keyword evidence="1" id="KW-0805">Transcription regulation</keyword>
<dbReference type="InterPro" id="IPR004827">
    <property type="entry name" value="bZIP"/>
</dbReference>
<reference evidence="7 8" key="1">
    <citation type="submission" date="2022-03" db="EMBL/GenBank/DDBJ databases">
        <title>A chromosomal length assembly of Cordylochernes scorpioides.</title>
        <authorList>
            <person name="Zeh D."/>
            <person name="Zeh J."/>
        </authorList>
    </citation>
    <scope>NUCLEOTIDE SEQUENCE [LARGE SCALE GENOMIC DNA]</scope>
    <source>
        <strain evidence="7">IN4F17</strain>
        <tissue evidence="7">Whole Body</tissue>
    </source>
</reference>